<dbReference type="AlphaFoldDB" id="A0A2H4SN77"/>
<evidence type="ECO:0000313" key="1">
    <source>
        <dbReference type="EMBL" id="ATY64567.1"/>
    </source>
</evidence>
<protein>
    <submittedName>
        <fullName evidence="1">NifU-related protein</fullName>
    </submittedName>
</protein>
<dbReference type="Proteomes" id="UP000323067">
    <property type="component" value="Chromosome v"/>
</dbReference>
<dbReference type="VEuPathDB" id="FungiDB:A9K55_003983"/>
<accession>A0A2H4SN77</accession>
<dbReference type="EMBL" id="CP023325">
    <property type="protein sequence ID" value="ATY64567.1"/>
    <property type="molecule type" value="Genomic_DNA"/>
</dbReference>
<gene>
    <name evidence="1" type="ORF">A9K55_003983</name>
</gene>
<dbReference type="VEuPathDB" id="FungiDB:CCM_04830"/>
<sequence>MEEKGRKSDKTCTSVSIEPAHCIITPGRIVLGFFLTDIYIPTEGCTLSKPSYKLTSVMSVKRGSVKEACQLPGRVSELEIAGCDCHLCSKELNRGKAARQLQQTGPVNAKLKQTIRDAIRA</sequence>
<evidence type="ECO:0000313" key="2">
    <source>
        <dbReference type="Proteomes" id="UP000323067"/>
    </source>
</evidence>
<reference evidence="1 2" key="1">
    <citation type="journal article" date="2017" name="BMC Genomics">
        <title>Chromosome level assembly and secondary metabolite potential of the parasitic fungus Cordyceps militaris.</title>
        <authorList>
            <person name="Kramer G.J."/>
            <person name="Nodwell J.R."/>
        </authorList>
    </citation>
    <scope>NUCLEOTIDE SEQUENCE [LARGE SCALE GENOMIC DNA]</scope>
    <source>
        <strain evidence="1 2">ATCC 34164</strain>
    </source>
</reference>
<name>A0A2H4SN77_CORMI</name>
<organism evidence="1 2">
    <name type="scientific">Cordyceps militaris</name>
    <name type="common">Caterpillar fungus</name>
    <name type="synonym">Clavaria militaris</name>
    <dbReference type="NCBI Taxonomy" id="73501"/>
    <lineage>
        <taxon>Eukaryota</taxon>
        <taxon>Fungi</taxon>
        <taxon>Dikarya</taxon>
        <taxon>Ascomycota</taxon>
        <taxon>Pezizomycotina</taxon>
        <taxon>Sordariomycetes</taxon>
        <taxon>Hypocreomycetidae</taxon>
        <taxon>Hypocreales</taxon>
        <taxon>Cordycipitaceae</taxon>
        <taxon>Cordyceps</taxon>
    </lineage>
</organism>
<proteinExistence type="predicted"/>